<feature type="active site" description="Proton donor" evidence="10">
    <location>
        <position position="702"/>
    </location>
</feature>
<evidence type="ECO:0000256" key="8">
    <source>
        <dbReference type="ARBA" id="ARBA00022833"/>
    </source>
</evidence>
<feature type="binding site" evidence="10">
    <location>
        <position position="607"/>
    </location>
    <ligand>
        <name>L-homocysteine</name>
        <dbReference type="ChEBI" id="CHEBI:58199"/>
    </ligand>
</feature>
<feature type="domain" description="Cobalamin-independent methionine synthase MetE C-terminal/archaeal" evidence="11">
    <location>
        <begin position="434"/>
        <end position="756"/>
    </location>
</feature>
<name>A0ABS2QB09_9BACL</name>
<dbReference type="PANTHER" id="PTHR30519">
    <property type="entry name" value="5-METHYLTETRAHYDROPTEROYLTRIGLUTAMATE--HOMOCYSTEINE METHYLTRANSFERASE"/>
    <property type="match status" value="1"/>
</dbReference>
<feature type="domain" description="Cobalamin-independent methionine synthase MetE N-terminal" evidence="12">
    <location>
        <begin position="6"/>
        <end position="313"/>
    </location>
</feature>
<evidence type="ECO:0000259" key="11">
    <source>
        <dbReference type="Pfam" id="PF01717"/>
    </source>
</evidence>
<evidence type="ECO:0000256" key="10">
    <source>
        <dbReference type="HAMAP-Rule" id="MF_00172"/>
    </source>
</evidence>
<feature type="binding site" evidence="10">
    <location>
        <position position="734"/>
    </location>
    <ligand>
        <name>Zn(2+)</name>
        <dbReference type="ChEBI" id="CHEBI:29105"/>
        <note>catalytic</note>
    </ligand>
</feature>
<gene>
    <name evidence="10" type="primary">metE</name>
    <name evidence="13" type="ORF">JOC27_002463</name>
</gene>
<sequence>MAKVLSANLGYPRIGEKREWKKALEGFWNHKLTETEFLETTKQLRLSYLQKQKDRGVDLIPVGDFSFYDHVLDTAVLFGLIPERFKQHDDAVTLDTYFSIARGNQNAEASEMTKWFNTNYHYIVPEISNQTKPRLTTNRLLDLFNEAKEAFGITTKPVIVGPITLLKLSKGYDATHFDALLRSLVPLYSEVFTQLAAAGAEWIQVDEPILVRTTNNDDLNIFKQVYQQIKAAVPGLKILLQTYFESVDCYADLIKLPVDGFGLDFIDGAAGNLAALEQFGFPKDKVLAAGLVDGRNIWKTNLADTLSQAEKLLTFTGGPEKLWITPSCSLLHVPVTIENETALDPLLKDALAFADQKLSEIVTLTKGLNEGRASVQPALDAARQSIQHLQQSEQRNNRAVEAELADLDKELPKRPKDYAARQKIQSEVFHLPLLPTTTIGSFPQTAEVRQARRKWRKGEWTDAQYNDFIKEETEKWIRIQEEIGLDVLVHGEFERNDMVEYFGEKLDGFAFTRFGWVQSYGSRCVKPPLIYGDVAWQTAITVAESAFAQSLTQSPVKGMLTGPVTIFNWSFVRNDISQADVFNQIALALKKEIQALEEAGIRMIQVDEPALREGLPLKEEKKAAYLHRSVYAFRLATSFVRNDTQIHTHMCYSEFDEIIDAIDALDTDVISIEAARSHGEIIATFEKFAYKKGIGLGVYDIHSPRIPSVEEMQSYAERALQVLDPHIFWINPDCGLKTRKPEETIPALKHMVVAAQNVRAELHHTIPNN</sequence>
<dbReference type="GO" id="GO:0003871">
    <property type="term" value="F:5-methyltetrahydropteroyltriglutamate-homocysteine S-methyltransferase activity"/>
    <property type="evidence" value="ECO:0007669"/>
    <property type="project" value="UniProtKB-EC"/>
</dbReference>
<feature type="binding site" evidence="10">
    <location>
        <position position="673"/>
    </location>
    <ligand>
        <name>Zn(2+)</name>
        <dbReference type="ChEBI" id="CHEBI:29105"/>
        <note>catalytic</note>
    </ligand>
</feature>
<feature type="binding site" evidence="10">
    <location>
        <begin position="439"/>
        <end position="441"/>
    </location>
    <ligand>
        <name>L-homocysteine</name>
        <dbReference type="ChEBI" id="CHEBI:58199"/>
    </ligand>
</feature>
<feature type="binding site" evidence="10">
    <location>
        <position position="569"/>
    </location>
    <ligand>
        <name>5-methyltetrahydropteroyltri-L-glutamate</name>
        <dbReference type="ChEBI" id="CHEBI:58207"/>
    </ligand>
</feature>
<keyword evidence="14" id="KW-1185">Reference proteome</keyword>
<dbReference type="InterPro" id="IPR038071">
    <property type="entry name" value="UROD/MetE-like_sf"/>
</dbReference>
<dbReference type="CDD" id="cd03311">
    <property type="entry name" value="CIMS_C_terminal_like"/>
    <property type="match status" value="1"/>
</dbReference>
<feature type="binding site" evidence="10">
    <location>
        <position position="492"/>
    </location>
    <ligand>
        <name>L-homocysteine</name>
        <dbReference type="ChEBI" id="CHEBI:58199"/>
    </ligand>
</feature>
<evidence type="ECO:0000313" key="13">
    <source>
        <dbReference type="EMBL" id="MBM7658987.1"/>
    </source>
</evidence>
<keyword evidence="4 10" id="KW-0489">Methyltransferase</keyword>
<dbReference type="InterPro" id="IPR013215">
    <property type="entry name" value="Cbl-indep_Met_Synth_N"/>
</dbReference>
<evidence type="ECO:0000313" key="14">
    <source>
        <dbReference type="Proteomes" id="UP000823201"/>
    </source>
</evidence>
<feature type="binding site" evidence="10">
    <location>
        <position position="492"/>
    </location>
    <ligand>
        <name>L-methionine</name>
        <dbReference type="ChEBI" id="CHEBI:57844"/>
    </ligand>
</feature>
<dbReference type="EMBL" id="JAFBEV010000030">
    <property type="protein sequence ID" value="MBM7658987.1"/>
    <property type="molecule type" value="Genomic_DNA"/>
</dbReference>
<feature type="binding site" evidence="10">
    <location>
        <position position="651"/>
    </location>
    <ligand>
        <name>Zn(2+)</name>
        <dbReference type="ChEBI" id="CHEBI:29105"/>
        <note>catalytic</note>
    </ligand>
</feature>
<evidence type="ECO:0000256" key="6">
    <source>
        <dbReference type="ARBA" id="ARBA00022679"/>
    </source>
</evidence>
<evidence type="ECO:0000256" key="4">
    <source>
        <dbReference type="ARBA" id="ARBA00022603"/>
    </source>
</evidence>
<dbReference type="EC" id="2.1.1.14" evidence="10"/>
<comment type="cofactor">
    <cofactor evidence="10">
        <name>Zn(2+)</name>
        <dbReference type="ChEBI" id="CHEBI:29105"/>
    </cofactor>
    <text evidence="10">Binds 1 zinc ion per subunit.</text>
</comment>
<dbReference type="SUPFAM" id="SSF51726">
    <property type="entry name" value="UROD/MetE-like"/>
    <property type="match status" value="2"/>
</dbReference>
<dbReference type="InterPro" id="IPR006276">
    <property type="entry name" value="Cobalamin-indep_Met_synthase"/>
</dbReference>
<dbReference type="Gene3D" id="3.20.20.210">
    <property type="match status" value="2"/>
</dbReference>
<dbReference type="NCBIfam" id="NF003556">
    <property type="entry name" value="PRK05222.1"/>
    <property type="match status" value="1"/>
</dbReference>
<feature type="binding site" evidence="10">
    <location>
        <begin position="18"/>
        <end position="21"/>
    </location>
    <ligand>
        <name>5-methyltetrahydropteroyltri-L-glutamate</name>
        <dbReference type="ChEBI" id="CHEBI:58207"/>
    </ligand>
</feature>
<keyword evidence="7 10" id="KW-0479">Metal-binding</keyword>
<dbReference type="Pfam" id="PF08267">
    <property type="entry name" value="Meth_synt_1"/>
    <property type="match status" value="1"/>
</dbReference>
<accession>A0ABS2QB09</accession>
<feature type="binding site" evidence="10">
    <location>
        <begin position="439"/>
        <end position="441"/>
    </location>
    <ligand>
        <name>L-methionine</name>
        <dbReference type="ChEBI" id="CHEBI:57844"/>
    </ligand>
</feature>
<evidence type="ECO:0000256" key="5">
    <source>
        <dbReference type="ARBA" id="ARBA00022605"/>
    </source>
</evidence>
<feature type="binding site" evidence="10">
    <location>
        <position position="613"/>
    </location>
    <ligand>
        <name>5-methyltetrahydropteroyltri-L-glutamate</name>
        <dbReference type="ChEBI" id="CHEBI:58207"/>
    </ligand>
</feature>
<keyword evidence="5 10" id="KW-0028">Amino-acid biosynthesis</keyword>
<dbReference type="Pfam" id="PF01717">
    <property type="entry name" value="Meth_synt_2"/>
    <property type="match status" value="1"/>
</dbReference>
<feature type="binding site" evidence="10">
    <location>
        <position position="649"/>
    </location>
    <ligand>
        <name>Zn(2+)</name>
        <dbReference type="ChEBI" id="CHEBI:29105"/>
        <note>catalytic</note>
    </ligand>
</feature>
<comment type="similarity">
    <text evidence="3 10">Belongs to the vitamin-B12 independent methionine synthase family.</text>
</comment>
<comment type="pathway">
    <text evidence="2 10">Amino-acid biosynthesis; L-methionine biosynthesis via de novo pathway; L-methionine from L-homocysteine (MetE route): step 1/1.</text>
</comment>
<dbReference type="RefSeq" id="WP_205007532.1">
    <property type="nucleotide sequence ID" value="NZ_CBCRXA010000008.1"/>
</dbReference>
<protein>
    <recommendedName>
        <fullName evidence="10">5-methyltetrahydropteroyltriglutamate--homocysteine methyltransferase</fullName>
        <ecNumber evidence="10">2.1.1.14</ecNumber>
    </recommendedName>
    <alternativeName>
        <fullName evidence="10">Cobalamin-independent methionine synthase</fullName>
    </alternativeName>
    <alternativeName>
        <fullName evidence="10">Methionine synthase, vitamin-B12 independent isozyme</fullName>
    </alternativeName>
</protein>
<evidence type="ECO:0000256" key="1">
    <source>
        <dbReference type="ARBA" id="ARBA00002777"/>
    </source>
</evidence>
<keyword evidence="10" id="KW-0677">Repeat</keyword>
<dbReference type="CDD" id="cd03312">
    <property type="entry name" value="CIMS_N_terminal_like"/>
    <property type="match status" value="1"/>
</dbReference>
<comment type="caution">
    <text evidence="13">The sequence shown here is derived from an EMBL/GenBank/DDBJ whole genome shotgun (WGS) entry which is preliminary data.</text>
</comment>
<organism evidence="13 14">
    <name type="scientific">Sporolactobacillus spathodeae</name>
    <dbReference type="NCBI Taxonomy" id="1465502"/>
    <lineage>
        <taxon>Bacteria</taxon>
        <taxon>Bacillati</taxon>
        <taxon>Bacillota</taxon>
        <taxon>Bacilli</taxon>
        <taxon>Bacillales</taxon>
        <taxon>Sporolactobacillaceae</taxon>
        <taxon>Sporolactobacillus</taxon>
    </lineage>
</organism>
<feature type="binding site" evidence="10">
    <location>
        <position position="607"/>
    </location>
    <ligand>
        <name>L-methionine</name>
        <dbReference type="ChEBI" id="CHEBI:57844"/>
    </ligand>
</feature>
<dbReference type="PIRSF" id="PIRSF000382">
    <property type="entry name" value="MeTrfase_B12_ind"/>
    <property type="match status" value="1"/>
</dbReference>
<evidence type="ECO:0000256" key="9">
    <source>
        <dbReference type="ARBA" id="ARBA00023167"/>
    </source>
</evidence>
<proteinExistence type="inferred from homology"/>
<feature type="binding site" evidence="10">
    <location>
        <position position="114"/>
    </location>
    <ligand>
        <name>5-methyltetrahydropteroyltri-L-glutamate</name>
        <dbReference type="ChEBI" id="CHEBI:58207"/>
    </ligand>
</feature>
<feature type="binding site" evidence="10">
    <location>
        <begin position="523"/>
        <end position="524"/>
    </location>
    <ligand>
        <name>5-methyltetrahydropteroyltri-L-glutamate</name>
        <dbReference type="ChEBI" id="CHEBI:58207"/>
    </ligand>
</feature>
<dbReference type="GO" id="GO:0032259">
    <property type="term" value="P:methylation"/>
    <property type="evidence" value="ECO:0007669"/>
    <property type="project" value="UniProtKB-KW"/>
</dbReference>
<comment type="catalytic activity">
    <reaction evidence="10">
        <text>5-methyltetrahydropteroyltri-L-glutamate + L-homocysteine = tetrahydropteroyltri-L-glutamate + L-methionine</text>
        <dbReference type="Rhea" id="RHEA:21196"/>
        <dbReference type="ChEBI" id="CHEBI:57844"/>
        <dbReference type="ChEBI" id="CHEBI:58140"/>
        <dbReference type="ChEBI" id="CHEBI:58199"/>
        <dbReference type="ChEBI" id="CHEBI:58207"/>
        <dbReference type="EC" id="2.1.1.14"/>
    </reaction>
</comment>
<evidence type="ECO:0000259" key="12">
    <source>
        <dbReference type="Pfam" id="PF08267"/>
    </source>
</evidence>
<comment type="function">
    <text evidence="1 10">Catalyzes the transfer of a methyl group from 5-methyltetrahydrofolate to homocysteine resulting in methionine formation.</text>
</comment>
<dbReference type="HAMAP" id="MF_00172">
    <property type="entry name" value="Meth_synth"/>
    <property type="match status" value="1"/>
</dbReference>
<evidence type="ECO:0000256" key="3">
    <source>
        <dbReference type="ARBA" id="ARBA00009553"/>
    </source>
</evidence>
<keyword evidence="6 10" id="KW-0808">Transferase</keyword>
<dbReference type="InterPro" id="IPR002629">
    <property type="entry name" value="Met_Synth_C/arc"/>
</dbReference>
<dbReference type="Proteomes" id="UP000823201">
    <property type="component" value="Unassembled WGS sequence"/>
</dbReference>
<evidence type="ECO:0000256" key="2">
    <source>
        <dbReference type="ARBA" id="ARBA00004681"/>
    </source>
</evidence>
<reference evidence="13 14" key="1">
    <citation type="submission" date="2021-01" db="EMBL/GenBank/DDBJ databases">
        <title>Genomic Encyclopedia of Type Strains, Phase IV (KMG-IV): sequencing the most valuable type-strain genomes for metagenomic binning, comparative biology and taxonomic classification.</title>
        <authorList>
            <person name="Goeker M."/>
        </authorList>
    </citation>
    <scope>NUCLEOTIDE SEQUENCE [LARGE SCALE GENOMIC DNA]</scope>
    <source>
        <strain evidence="13 14">DSM 100968</strain>
    </source>
</reference>
<dbReference type="NCBIfam" id="TIGR01371">
    <property type="entry name" value="met_syn_B12ind"/>
    <property type="match status" value="1"/>
</dbReference>
<keyword evidence="8 10" id="KW-0862">Zinc</keyword>
<keyword evidence="9 10" id="KW-0486">Methionine biosynthesis</keyword>
<evidence type="ECO:0000256" key="7">
    <source>
        <dbReference type="ARBA" id="ARBA00022723"/>
    </source>
</evidence>